<reference evidence="1 2" key="1">
    <citation type="submission" date="2016-10" db="EMBL/GenBank/DDBJ databases">
        <authorList>
            <person name="de Groot N.N."/>
        </authorList>
    </citation>
    <scope>NUCLEOTIDE SEQUENCE [LARGE SCALE GENOMIC DNA]</scope>
    <source>
        <strain evidence="1 2">DSM 29340</strain>
    </source>
</reference>
<dbReference type="Proteomes" id="UP000199379">
    <property type="component" value="Unassembled WGS sequence"/>
</dbReference>
<proteinExistence type="predicted"/>
<dbReference type="EMBL" id="FNYD01000003">
    <property type="protein sequence ID" value="SEJ11960.1"/>
    <property type="molecule type" value="Genomic_DNA"/>
</dbReference>
<dbReference type="RefSeq" id="WP_092364017.1">
    <property type="nucleotide sequence ID" value="NZ_BMGV01000003.1"/>
</dbReference>
<keyword evidence="2" id="KW-1185">Reference proteome</keyword>
<dbReference type="AlphaFoldDB" id="A0A1H6WGN0"/>
<evidence type="ECO:0000313" key="2">
    <source>
        <dbReference type="Proteomes" id="UP000199379"/>
    </source>
</evidence>
<gene>
    <name evidence="1" type="ORF">SAMN05444007_103365</name>
</gene>
<dbReference type="OrthoDB" id="9823225at2"/>
<name>A0A1H6WGN0_9RHOB</name>
<organism evidence="1 2">
    <name type="scientific">Cribrihabitans marinus</name>
    <dbReference type="NCBI Taxonomy" id="1227549"/>
    <lineage>
        <taxon>Bacteria</taxon>
        <taxon>Pseudomonadati</taxon>
        <taxon>Pseudomonadota</taxon>
        <taxon>Alphaproteobacteria</taxon>
        <taxon>Rhodobacterales</taxon>
        <taxon>Paracoccaceae</taxon>
        <taxon>Cribrihabitans</taxon>
    </lineage>
</organism>
<evidence type="ECO:0000313" key="1">
    <source>
        <dbReference type="EMBL" id="SEJ11960.1"/>
    </source>
</evidence>
<sequence length="197" mass="22655">MTIQYESDEIIDAKYPEKGWREVEIERLAELPGATFKSTFGEAVYAYARDDLYNRGGFYSYSDRDRDAYWPTALTRGYNAYARQELAARFDDTPTPEQIKTAQLRSKQFLDGWKLMTGNDMKGGLLSAHDRIEIAKGVPENFRSAARELRDEGVTAFVDKQIQRGIMLSHAERDREDVQMGRAMAPVKTARQKQRVR</sequence>
<accession>A0A1H6WGN0</accession>
<protein>
    <submittedName>
        <fullName evidence="1">Uncharacterized protein</fullName>
    </submittedName>
</protein>
<dbReference type="STRING" id="1227549.SAMN05444007_103365"/>